<sequence length="122" mass="13708">MFLENICDLMMSAVDTGRTARSSLASTTSNNIIWIMCPFVDFEFIWSVSLTVYDPRFPNKVNDSAQIVPFGTAPCQCSADCNIVRLTRRRFLSRLSHERQMSAKPLVTATYGSADVNKLAFE</sequence>
<name>A0A4C1Y950_EUMVA</name>
<dbReference type="AlphaFoldDB" id="A0A4C1Y950"/>
<protein>
    <submittedName>
        <fullName evidence="1">Uncharacterized protein</fullName>
    </submittedName>
</protein>
<dbReference type="Proteomes" id="UP000299102">
    <property type="component" value="Unassembled WGS sequence"/>
</dbReference>
<evidence type="ECO:0000313" key="2">
    <source>
        <dbReference type="Proteomes" id="UP000299102"/>
    </source>
</evidence>
<reference evidence="1 2" key="1">
    <citation type="journal article" date="2019" name="Commun. Biol.">
        <title>The bagworm genome reveals a unique fibroin gene that provides high tensile strength.</title>
        <authorList>
            <person name="Kono N."/>
            <person name="Nakamura H."/>
            <person name="Ohtoshi R."/>
            <person name="Tomita M."/>
            <person name="Numata K."/>
            <person name="Arakawa K."/>
        </authorList>
    </citation>
    <scope>NUCLEOTIDE SEQUENCE [LARGE SCALE GENOMIC DNA]</scope>
</reference>
<accession>A0A4C1Y950</accession>
<proteinExistence type="predicted"/>
<dbReference type="EMBL" id="BGZK01001109">
    <property type="protein sequence ID" value="GBP71454.1"/>
    <property type="molecule type" value="Genomic_DNA"/>
</dbReference>
<evidence type="ECO:0000313" key="1">
    <source>
        <dbReference type="EMBL" id="GBP71454.1"/>
    </source>
</evidence>
<organism evidence="1 2">
    <name type="scientific">Eumeta variegata</name>
    <name type="common">Bagworm moth</name>
    <name type="synonym">Eumeta japonica</name>
    <dbReference type="NCBI Taxonomy" id="151549"/>
    <lineage>
        <taxon>Eukaryota</taxon>
        <taxon>Metazoa</taxon>
        <taxon>Ecdysozoa</taxon>
        <taxon>Arthropoda</taxon>
        <taxon>Hexapoda</taxon>
        <taxon>Insecta</taxon>
        <taxon>Pterygota</taxon>
        <taxon>Neoptera</taxon>
        <taxon>Endopterygota</taxon>
        <taxon>Lepidoptera</taxon>
        <taxon>Glossata</taxon>
        <taxon>Ditrysia</taxon>
        <taxon>Tineoidea</taxon>
        <taxon>Psychidae</taxon>
        <taxon>Oiketicinae</taxon>
        <taxon>Eumeta</taxon>
    </lineage>
</organism>
<comment type="caution">
    <text evidence="1">The sequence shown here is derived from an EMBL/GenBank/DDBJ whole genome shotgun (WGS) entry which is preliminary data.</text>
</comment>
<keyword evidence="2" id="KW-1185">Reference proteome</keyword>
<gene>
    <name evidence="1" type="ORF">EVAR_46259_1</name>
</gene>